<dbReference type="PROSITE" id="PS51257">
    <property type="entry name" value="PROKAR_LIPOPROTEIN"/>
    <property type="match status" value="1"/>
</dbReference>
<accession>A0ABS1BSV0</accession>
<proteinExistence type="predicted"/>
<comment type="caution">
    <text evidence="2">The sequence shown here is derived from an EMBL/GenBank/DDBJ whole genome shotgun (WGS) entry which is preliminary data.</text>
</comment>
<keyword evidence="3" id="KW-1185">Reference proteome</keyword>
<protein>
    <recommendedName>
        <fullName evidence="4">Lipoprotein</fullName>
    </recommendedName>
</protein>
<dbReference type="GeneID" id="84907344"/>
<evidence type="ECO:0000256" key="1">
    <source>
        <dbReference type="SAM" id="SignalP"/>
    </source>
</evidence>
<reference evidence="2 3" key="1">
    <citation type="journal article" date="2021" name="Pathogens">
        <title>Isolation and Characterization of Kingella bonacorsii sp. nov., A Novel Kingella Species Detected in a Stable Periodontitis Subject.</title>
        <authorList>
            <person name="Antezack A."/>
            <person name="Boxberger M."/>
            <person name="Rolland C."/>
            <person name="Monnet-Corti V."/>
            <person name="La Scola B."/>
        </authorList>
    </citation>
    <scope>NUCLEOTIDE SEQUENCE [LARGE SCALE GENOMIC DNA]</scope>
    <source>
        <strain evidence="2 3">Marseille-Q4569</strain>
    </source>
</reference>
<feature type="chain" id="PRO_5045598143" description="Lipoprotein" evidence="1">
    <location>
        <begin position="18"/>
        <end position="217"/>
    </location>
</feature>
<dbReference type="RefSeq" id="WP_003793436.1">
    <property type="nucleotide sequence ID" value="NZ_JAEHNZ010000002.1"/>
</dbReference>
<feature type="signal peptide" evidence="1">
    <location>
        <begin position="1"/>
        <end position="17"/>
    </location>
</feature>
<dbReference type="EMBL" id="JAEHNZ010000002">
    <property type="protein sequence ID" value="MBK0395997.1"/>
    <property type="molecule type" value="Genomic_DNA"/>
</dbReference>
<name>A0ABS1BSV0_9NEIS</name>
<evidence type="ECO:0008006" key="4">
    <source>
        <dbReference type="Google" id="ProtNLM"/>
    </source>
</evidence>
<evidence type="ECO:0000313" key="2">
    <source>
        <dbReference type="EMBL" id="MBK0395997.1"/>
    </source>
</evidence>
<sequence>MKLNLIAPILLALALTACDVRMGNNTDSAPAVVTSQSDVLQQIQIGSTTVEQLKKLYPDVLQSDSGYLTYGNRSITVESGDIAVYMRDIKGNVPQQMFMFDNDSKVLQSILFLRTDLNFDALLGSLKTAGFAPYPDLTADEFAILQIDPSQTPESRKQGMQQAGILLFKKGTLLALAIPAQANTRNKIPALIIINLAYAPEHRAKWEKHQSSASPAK</sequence>
<gene>
    <name evidence="2" type="ORF">JDW22_05205</name>
</gene>
<evidence type="ECO:0000313" key="3">
    <source>
        <dbReference type="Proteomes" id="UP000614058"/>
    </source>
</evidence>
<keyword evidence="1" id="KW-0732">Signal</keyword>
<organism evidence="2 3">
    <name type="scientific">Kingella bonacorsii</name>
    <dbReference type="NCBI Taxonomy" id="2796361"/>
    <lineage>
        <taxon>Bacteria</taxon>
        <taxon>Pseudomonadati</taxon>
        <taxon>Pseudomonadota</taxon>
        <taxon>Betaproteobacteria</taxon>
        <taxon>Neisseriales</taxon>
        <taxon>Neisseriaceae</taxon>
        <taxon>Kingella</taxon>
    </lineage>
</organism>
<dbReference type="Proteomes" id="UP000614058">
    <property type="component" value="Unassembled WGS sequence"/>
</dbReference>